<dbReference type="InterPro" id="IPR025847">
    <property type="entry name" value="MEDS_domain"/>
</dbReference>
<protein>
    <recommendedName>
        <fullName evidence="1">MEDS domain-containing protein</fullName>
    </recommendedName>
</protein>
<name>A0A3M7TW08_9BACI</name>
<evidence type="ECO:0000313" key="2">
    <source>
        <dbReference type="EMBL" id="RNA68585.1"/>
    </source>
</evidence>
<comment type="caution">
    <text evidence="2">The sequence shown here is derived from an EMBL/GenBank/DDBJ whole genome shotgun (WGS) entry which is preliminary data.</text>
</comment>
<dbReference type="OrthoDB" id="2855396at2"/>
<reference evidence="2 3" key="1">
    <citation type="submission" date="2018-10" db="EMBL/GenBank/DDBJ databases">
        <title>Bacillus Keqinensis sp. nov., a moderately halophilic bacterium isolated from a saline-alkaline lake.</title>
        <authorList>
            <person name="Wang H."/>
        </authorList>
    </citation>
    <scope>NUCLEOTIDE SEQUENCE [LARGE SCALE GENOMIC DNA]</scope>
    <source>
        <strain evidence="2 3">KQ-3</strain>
    </source>
</reference>
<sequence length="203" mass="23804">MFRSFCITRSFSYMHKFISASVKRMREGDGGHIFYKFNDSEAYLNNAVTFILEGVNAGDDVAVIESERIMPALQSKLNEVLTEKQQKKIHYMNNFQFYLFNGNFHIHKVQNYFSRLIEPYEGEIPGIRTWAHVEWGEDSELQDEVAKFEEIADEMVSENKLISVCAYSADRICEKIEDRLQRCHPFLMTDNNLVPCERYKKLS</sequence>
<keyword evidence="3" id="KW-1185">Reference proteome</keyword>
<dbReference type="Pfam" id="PF14417">
    <property type="entry name" value="MEDS"/>
    <property type="match status" value="1"/>
</dbReference>
<feature type="domain" description="MEDS" evidence="1">
    <location>
        <begin position="32"/>
        <end position="185"/>
    </location>
</feature>
<gene>
    <name evidence="2" type="ORF">EBO34_01035</name>
</gene>
<evidence type="ECO:0000259" key="1">
    <source>
        <dbReference type="Pfam" id="PF14417"/>
    </source>
</evidence>
<organism evidence="2 3">
    <name type="scientific">Alteribacter keqinensis</name>
    <dbReference type="NCBI Taxonomy" id="2483800"/>
    <lineage>
        <taxon>Bacteria</taxon>
        <taxon>Bacillati</taxon>
        <taxon>Bacillota</taxon>
        <taxon>Bacilli</taxon>
        <taxon>Bacillales</taxon>
        <taxon>Bacillaceae</taxon>
        <taxon>Alteribacter</taxon>
    </lineage>
</organism>
<dbReference type="AlphaFoldDB" id="A0A3M7TW08"/>
<dbReference type="Proteomes" id="UP000278746">
    <property type="component" value="Unassembled WGS sequence"/>
</dbReference>
<proteinExistence type="predicted"/>
<accession>A0A3M7TW08</accession>
<evidence type="ECO:0000313" key="3">
    <source>
        <dbReference type="Proteomes" id="UP000278746"/>
    </source>
</evidence>
<dbReference type="EMBL" id="RHIB01000001">
    <property type="protein sequence ID" value="RNA68585.1"/>
    <property type="molecule type" value="Genomic_DNA"/>
</dbReference>